<dbReference type="EMBL" id="VXIV02003292">
    <property type="protein sequence ID" value="KAF6018587.1"/>
    <property type="molecule type" value="Genomic_DNA"/>
</dbReference>
<keyword evidence="3" id="KW-1185">Reference proteome</keyword>
<feature type="region of interest" description="Disordered" evidence="1">
    <location>
        <begin position="83"/>
        <end position="102"/>
    </location>
</feature>
<organism evidence="2 3">
    <name type="scientific">Bugula neritina</name>
    <name type="common">Brown bryozoan</name>
    <name type="synonym">Sertularia neritina</name>
    <dbReference type="NCBI Taxonomy" id="10212"/>
    <lineage>
        <taxon>Eukaryota</taxon>
        <taxon>Metazoa</taxon>
        <taxon>Spiralia</taxon>
        <taxon>Lophotrochozoa</taxon>
        <taxon>Bryozoa</taxon>
        <taxon>Gymnolaemata</taxon>
        <taxon>Cheilostomatida</taxon>
        <taxon>Flustrina</taxon>
        <taxon>Buguloidea</taxon>
        <taxon>Bugulidae</taxon>
        <taxon>Bugula</taxon>
    </lineage>
</organism>
<reference evidence="2" key="1">
    <citation type="submission" date="2020-06" db="EMBL/GenBank/DDBJ databases">
        <title>Draft genome of Bugula neritina, a colonial animal packing powerful symbionts and potential medicines.</title>
        <authorList>
            <person name="Rayko M."/>
        </authorList>
    </citation>
    <scope>NUCLEOTIDE SEQUENCE [LARGE SCALE GENOMIC DNA]</scope>
    <source>
        <strain evidence="2">Kwan_BN1</strain>
    </source>
</reference>
<protein>
    <submittedName>
        <fullName evidence="2">Uncharacterized protein</fullName>
    </submittedName>
</protein>
<accession>A0A7J7IYF3</accession>
<comment type="caution">
    <text evidence="2">The sequence shown here is derived from an EMBL/GenBank/DDBJ whole genome shotgun (WGS) entry which is preliminary data.</text>
</comment>
<proteinExistence type="predicted"/>
<dbReference type="Proteomes" id="UP000593567">
    <property type="component" value="Unassembled WGS sequence"/>
</dbReference>
<evidence type="ECO:0000256" key="1">
    <source>
        <dbReference type="SAM" id="MobiDB-lite"/>
    </source>
</evidence>
<gene>
    <name evidence="2" type="ORF">EB796_023076</name>
</gene>
<sequence>MEMSKKRYKYMTQADFNKKYFITKQQKKKKLMPQLLHNINVDEWLSKKTLRHVPKYTNSSASNARFAFLDRLEKQGQKCKDFQDEEENPFAYPSKPTPPEKQNLPEFYRIRLKEQEEAELAKTTFPTQPIMRPVTQRAVAFCSQAETESHVIEAAQSVKSVPVCKPAQLTALEKRTHLLKRAQSSGKFRSVEDPRYVELENSLCIHYFKPEELDTKKVQAIIQAQDSLHVPSNAVRNSRPKLQKTILEYLRARGIPV</sequence>
<evidence type="ECO:0000313" key="3">
    <source>
        <dbReference type="Proteomes" id="UP000593567"/>
    </source>
</evidence>
<evidence type="ECO:0000313" key="2">
    <source>
        <dbReference type="EMBL" id="KAF6018587.1"/>
    </source>
</evidence>
<name>A0A7J7IYF3_BUGNE</name>
<dbReference type="AlphaFoldDB" id="A0A7J7IYF3"/>